<name>A0A9Q1GR25_9CARY</name>
<evidence type="ECO:0008006" key="3">
    <source>
        <dbReference type="Google" id="ProtNLM"/>
    </source>
</evidence>
<evidence type="ECO:0000313" key="2">
    <source>
        <dbReference type="Proteomes" id="UP001153076"/>
    </source>
</evidence>
<dbReference type="InterPro" id="IPR040256">
    <property type="entry name" value="At4g02000-like"/>
</dbReference>
<comment type="caution">
    <text evidence="1">The sequence shown here is derived from an EMBL/GenBank/DDBJ whole genome shotgun (WGS) entry which is preliminary data.</text>
</comment>
<accession>A0A9Q1GR25</accession>
<dbReference type="OrthoDB" id="425619at2759"/>
<protein>
    <recommendedName>
        <fullName evidence="3">DUF4283 domain-containing protein</fullName>
    </recommendedName>
</protein>
<reference evidence="1" key="1">
    <citation type="submission" date="2022-04" db="EMBL/GenBank/DDBJ databases">
        <title>Carnegiea gigantea Genome sequencing and assembly v2.</title>
        <authorList>
            <person name="Copetti D."/>
            <person name="Sanderson M.J."/>
            <person name="Burquez A."/>
            <person name="Wojciechowski M.F."/>
        </authorList>
    </citation>
    <scope>NUCLEOTIDE SEQUENCE</scope>
    <source>
        <strain evidence="1">SGP5-SGP5p</strain>
        <tissue evidence="1">Aerial part</tissue>
    </source>
</reference>
<keyword evidence="2" id="KW-1185">Reference proteome</keyword>
<dbReference type="PANTHER" id="PTHR31286">
    <property type="entry name" value="GLYCINE-RICH CELL WALL STRUCTURAL PROTEIN 1.8-LIKE"/>
    <property type="match status" value="1"/>
</dbReference>
<evidence type="ECO:0000313" key="1">
    <source>
        <dbReference type="EMBL" id="KAJ8425110.1"/>
    </source>
</evidence>
<sequence>MVDPNDGMDLKFIPTHVITGVRYAKLEKDDVAAKATLDIDKIIFVRKCVFLVYFGKMQDKQKMKKRGVYYFDSKPFLVKGWNPEMDMHAEALPLWVQLLDWDVKHWGAESLSKIGSILRIPIKTDRYTKEKTMLRYARLLIDISLDSTFLDFIKFFNDNEVVYEWKPVKCAHRHMFGHEEQIYKKKGGLRQEWRRNNKVGMIGLLETKEKESNVDKSLWSDLQTRTQHIPEAWCIIGDFNSILYKEDRMGGTEVQDHEAQDLTNLLDNYDL</sequence>
<proteinExistence type="predicted"/>
<dbReference type="PANTHER" id="PTHR31286:SF165">
    <property type="entry name" value="DUF4283 DOMAIN-CONTAINING PROTEIN"/>
    <property type="match status" value="1"/>
</dbReference>
<gene>
    <name evidence="1" type="ORF">Cgig2_015888</name>
</gene>
<organism evidence="1 2">
    <name type="scientific">Carnegiea gigantea</name>
    <dbReference type="NCBI Taxonomy" id="171969"/>
    <lineage>
        <taxon>Eukaryota</taxon>
        <taxon>Viridiplantae</taxon>
        <taxon>Streptophyta</taxon>
        <taxon>Embryophyta</taxon>
        <taxon>Tracheophyta</taxon>
        <taxon>Spermatophyta</taxon>
        <taxon>Magnoliopsida</taxon>
        <taxon>eudicotyledons</taxon>
        <taxon>Gunneridae</taxon>
        <taxon>Pentapetalae</taxon>
        <taxon>Caryophyllales</taxon>
        <taxon>Cactineae</taxon>
        <taxon>Cactaceae</taxon>
        <taxon>Cactoideae</taxon>
        <taxon>Echinocereeae</taxon>
        <taxon>Carnegiea</taxon>
    </lineage>
</organism>
<dbReference type="EMBL" id="JAKOGI010001541">
    <property type="protein sequence ID" value="KAJ8425110.1"/>
    <property type="molecule type" value="Genomic_DNA"/>
</dbReference>
<dbReference type="Proteomes" id="UP001153076">
    <property type="component" value="Unassembled WGS sequence"/>
</dbReference>
<dbReference type="AlphaFoldDB" id="A0A9Q1GR25"/>